<dbReference type="Proteomes" id="UP000593573">
    <property type="component" value="Unassembled WGS sequence"/>
</dbReference>
<comment type="caution">
    <text evidence="1">The sequence shown here is derived from an EMBL/GenBank/DDBJ whole genome shotgun (WGS) entry which is preliminary data.</text>
</comment>
<proteinExistence type="predicted"/>
<organism evidence="1 2">
    <name type="scientific">Gossypium klotzschianum</name>
    <dbReference type="NCBI Taxonomy" id="34286"/>
    <lineage>
        <taxon>Eukaryota</taxon>
        <taxon>Viridiplantae</taxon>
        <taxon>Streptophyta</taxon>
        <taxon>Embryophyta</taxon>
        <taxon>Tracheophyta</taxon>
        <taxon>Spermatophyta</taxon>
        <taxon>Magnoliopsida</taxon>
        <taxon>eudicotyledons</taxon>
        <taxon>Gunneridae</taxon>
        <taxon>Pentapetalae</taxon>
        <taxon>rosids</taxon>
        <taxon>malvids</taxon>
        <taxon>Malvales</taxon>
        <taxon>Malvaceae</taxon>
        <taxon>Malvoideae</taxon>
        <taxon>Gossypium</taxon>
    </lineage>
</organism>
<gene>
    <name evidence="1" type="ORF">Goklo_029342</name>
</gene>
<evidence type="ECO:0000313" key="1">
    <source>
        <dbReference type="EMBL" id="MBA0670841.1"/>
    </source>
</evidence>
<reference evidence="1 2" key="1">
    <citation type="journal article" date="2019" name="Genome Biol. Evol.">
        <title>Insights into the evolution of the New World diploid cottons (Gossypium, subgenus Houzingenia) based on genome sequencing.</title>
        <authorList>
            <person name="Grover C.E."/>
            <person name="Arick M.A. 2nd"/>
            <person name="Thrash A."/>
            <person name="Conover J.L."/>
            <person name="Sanders W.S."/>
            <person name="Peterson D.G."/>
            <person name="Frelichowski J.E."/>
            <person name="Scheffler J.A."/>
            <person name="Scheffler B.E."/>
            <person name="Wendel J.F."/>
        </authorList>
    </citation>
    <scope>NUCLEOTIDE SEQUENCE [LARGE SCALE GENOMIC DNA]</scope>
    <source>
        <strain evidence="1">57</strain>
        <tissue evidence="1">Leaf</tissue>
    </source>
</reference>
<dbReference type="EMBL" id="JABFAB010238354">
    <property type="protein sequence ID" value="MBA0670841.1"/>
    <property type="molecule type" value="Genomic_DNA"/>
</dbReference>
<accession>A0A7J8W718</accession>
<dbReference type="OrthoDB" id="1430424at2759"/>
<sequence>MEKGFIDKVEDNAVVRIWFEKIQ</sequence>
<protein>
    <submittedName>
        <fullName evidence="1">Uncharacterized protein</fullName>
    </submittedName>
</protein>
<dbReference type="AlphaFoldDB" id="A0A7J8W718"/>
<keyword evidence="2" id="KW-1185">Reference proteome</keyword>
<evidence type="ECO:0000313" key="2">
    <source>
        <dbReference type="Proteomes" id="UP000593573"/>
    </source>
</evidence>
<name>A0A7J8W718_9ROSI</name>